<sequence>MIVPERSLPSFAVTERTAEVQWKGDAASVCGPAPAALLRGFPGGTAVRPGGVPVDLPAGEVPLAAFAAGERVAVYCAGGAVYVCSASGTEKSSVRFARIPSCARIYDGGEAYLLSDGARSALLRAGGLTVSAIAAFDCAAFYGDRLWLAYAGEAGKVRYGAPASTDLASARGGGGEISFPSAYGQIAALLPFGDSLLFFRERGVQRLRARGDERDFELTDLFSCARIYGATVADAGGIAVWLAEDGLHAYDGNERAFAPDFADVLAGPDQSAARGAAEGGRYYLQATARAGAELVPVLAAFSADGKAGSLVRCAAEGLTSSARTLFVAEGAVCAPSAGGFPFGYARRVYESETCEPFGRRALLREVRVRASGPFRLTARSEEGCRTACVRGTGGTERFPVQLPGVAFAYRLETDAPGEVLSLSATYASGGVR</sequence>
<name>A0A9D2ARH3_9FIRM</name>
<proteinExistence type="predicted"/>
<reference evidence="1" key="1">
    <citation type="journal article" date="2021" name="PeerJ">
        <title>Extensive microbial diversity within the chicken gut microbiome revealed by metagenomics and culture.</title>
        <authorList>
            <person name="Gilroy R."/>
            <person name="Ravi A."/>
            <person name="Getino M."/>
            <person name="Pursley I."/>
            <person name="Horton D.L."/>
            <person name="Alikhan N.F."/>
            <person name="Baker D."/>
            <person name="Gharbi K."/>
            <person name="Hall N."/>
            <person name="Watson M."/>
            <person name="Adriaenssens E.M."/>
            <person name="Foster-Nyarko E."/>
            <person name="Jarju S."/>
            <person name="Secka A."/>
            <person name="Antonio M."/>
            <person name="Oren A."/>
            <person name="Chaudhuri R.R."/>
            <person name="La Ragione R."/>
            <person name="Hildebrand F."/>
            <person name="Pallen M.J."/>
        </authorList>
    </citation>
    <scope>NUCLEOTIDE SEQUENCE</scope>
    <source>
        <strain evidence="1">26628</strain>
    </source>
</reference>
<gene>
    <name evidence="1" type="ORF">H9737_02095</name>
</gene>
<comment type="caution">
    <text evidence="1">The sequence shown here is derived from an EMBL/GenBank/DDBJ whole genome shotgun (WGS) entry which is preliminary data.</text>
</comment>
<dbReference type="Proteomes" id="UP000824249">
    <property type="component" value="Unassembled WGS sequence"/>
</dbReference>
<dbReference type="AlphaFoldDB" id="A0A9D2ARH3"/>
<reference evidence="1" key="2">
    <citation type="submission" date="2021-04" db="EMBL/GenBank/DDBJ databases">
        <authorList>
            <person name="Gilroy R."/>
        </authorList>
    </citation>
    <scope>NUCLEOTIDE SEQUENCE</scope>
    <source>
        <strain evidence="1">26628</strain>
    </source>
</reference>
<evidence type="ECO:0000313" key="2">
    <source>
        <dbReference type="Proteomes" id="UP000824249"/>
    </source>
</evidence>
<evidence type="ECO:0000313" key="1">
    <source>
        <dbReference type="EMBL" id="HIX46464.1"/>
    </source>
</evidence>
<accession>A0A9D2ARH3</accession>
<organism evidence="1 2">
    <name type="scientific">Candidatus Borkfalkia faecigallinarum</name>
    <dbReference type="NCBI Taxonomy" id="2838509"/>
    <lineage>
        <taxon>Bacteria</taxon>
        <taxon>Bacillati</taxon>
        <taxon>Bacillota</taxon>
        <taxon>Clostridia</taxon>
        <taxon>Christensenellales</taxon>
        <taxon>Christensenellaceae</taxon>
        <taxon>Candidatus Borkfalkia</taxon>
    </lineage>
</organism>
<dbReference type="EMBL" id="DXFD01000036">
    <property type="protein sequence ID" value="HIX46464.1"/>
    <property type="molecule type" value="Genomic_DNA"/>
</dbReference>
<protein>
    <submittedName>
        <fullName evidence="1">Uncharacterized protein</fullName>
    </submittedName>
</protein>